<feature type="domain" description="Putative restriction endonuclease" evidence="1">
    <location>
        <begin position="15"/>
        <end position="161"/>
    </location>
</feature>
<proteinExistence type="predicted"/>
<dbReference type="GO" id="GO:0004519">
    <property type="term" value="F:endonuclease activity"/>
    <property type="evidence" value="ECO:0007669"/>
    <property type="project" value="UniProtKB-KW"/>
</dbReference>
<dbReference type="Proteomes" id="UP001243009">
    <property type="component" value="Unassembled WGS sequence"/>
</dbReference>
<protein>
    <submittedName>
        <fullName evidence="2">Uma2 family endonuclease</fullName>
    </submittedName>
</protein>
<keyword evidence="2" id="KW-0378">Hydrolase</keyword>
<reference evidence="2 3" key="1">
    <citation type="submission" date="2023-08" db="EMBL/GenBank/DDBJ databases">
        <title>The draft genome sequence of Paracraurococcus sp. LOR1-02.</title>
        <authorList>
            <person name="Kingkaew E."/>
            <person name="Tanasupawat S."/>
        </authorList>
    </citation>
    <scope>NUCLEOTIDE SEQUENCE [LARGE SCALE GENOMIC DNA]</scope>
    <source>
        <strain evidence="2 3">LOR1-02</strain>
    </source>
</reference>
<keyword evidence="2" id="KW-0540">Nuclease</keyword>
<name>A0ABT9DVE0_9PROT</name>
<dbReference type="InterPro" id="IPR008538">
    <property type="entry name" value="Uma2"/>
</dbReference>
<dbReference type="RefSeq" id="WP_305102714.1">
    <property type="nucleotide sequence ID" value="NZ_JAUTWS010000004.1"/>
</dbReference>
<dbReference type="Pfam" id="PF05685">
    <property type="entry name" value="Uma2"/>
    <property type="match status" value="1"/>
</dbReference>
<dbReference type="CDD" id="cd06260">
    <property type="entry name" value="DUF820-like"/>
    <property type="match status" value="1"/>
</dbReference>
<accession>A0ABT9DVE0</accession>
<dbReference type="SUPFAM" id="SSF52980">
    <property type="entry name" value="Restriction endonuclease-like"/>
    <property type="match status" value="1"/>
</dbReference>
<gene>
    <name evidence="2" type="ORF">Q7A36_05785</name>
</gene>
<keyword evidence="2" id="KW-0255">Endonuclease</keyword>
<dbReference type="Gene3D" id="3.90.1570.10">
    <property type="entry name" value="tt1808, chain A"/>
    <property type="match status" value="1"/>
</dbReference>
<comment type="caution">
    <text evidence="2">The sequence shown here is derived from an EMBL/GenBank/DDBJ whole genome shotgun (WGS) entry which is preliminary data.</text>
</comment>
<dbReference type="InterPro" id="IPR012296">
    <property type="entry name" value="Nuclease_put_TT1808"/>
</dbReference>
<evidence type="ECO:0000259" key="1">
    <source>
        <dbReference type="Pfam" id="PF05685"/>
    </source>
</evidence>
<sequence>MAEPTKIPTHRMTLAEFYAWAAAQPDGRYELFDGKVAAMAPERAAHAATKAQAWLALRNAIRAAGLPCQAFVDGLAVEVSESRSYLPDVVVNCGERVAPESLVAPTPVIVVEVASPSTARIDLVRKLPDYFRIPSIQHYLILDADSRMAIHHRRVPDGTHATWIAGSGSLVLDPPGITIRVEDLFED</sequence>
<organism evidence="2 3">
    <name type="scientific">Paracraurococcus lichenis</name>
    <dbReference type="NCBI Taxonomy" id="3064888"/>
    <lineage>
        <taxon>Bacteria</taxon>
        <taxon>Pseudomonadati</taxon>
        <taxon>Pseudomonadota</taxon>
        <taxon>Alphaproteobacteria</taxon>
        <taxon>Acetobacterales</taxon>
        <taxon>Roseomonadaceae</taxon>
        <taxon>Paracraurococcus</taxon>
    </lineage>
</organism>
<dbReference type="InterPro" id="IPR011335">
    <property type="entry name" value="Restrct_endonuc-II-like"/>
</dbReference>
<dbReference type="PANTHER" id="PTHR36558:SF1">
    <property type="entry name" value="RESTRICTION ENDONUCLEASE DOMAIN-CONTAINING PROTEIN-RELATED"/>
    <property type="match status" value="1"/>
</dbReference>
<keyword evidence="3" id="KW-1185">Reference proteome</keyword>
<evidence type="ECO:0000313" key="2">
    <source>
        <dbReference type="EMBL" id="MDO9707848.1"/>
    </source>
</evidence>
<dbReference type="EMBL" id="JAUTWS010000004">
    <property type="protein sequence ID" value="MDO9707848.1"/>
    <property type="molecule type" value="Genomic_DNA"/>
</dbReference>
<dbReference type="PANTHER" id="PTHR36558">
    <property type="entry name" value="GLR1098 PROTEIN"/>
    <property type="match status" value="1"/>
</dbReference>
<evidence type="ECO:0000313" key="3">
    <source>
        <dbReference type="Proteomes" id="UP001243009"/>
    </source>
</evidence>